<dbReference type="Proteomes" id="UP000237684">
    <property type="component" value="Unassembled WGS sequence"/>
</dbReference>
<evidence type="ECO:0000313" key="3">
    <source>
        <dbReference type="Proteomes" id="UP000237684"/>
    </source>
</evidence>
<keyword evidence="1" id="KW-0812">Transmembrane</keyword>
<keyword evidence="1" id="KW-0472">Membrane</keyword>
<reference evidence="2 3" key="1">
    <citation type="journal article" date="2018" name="Syst. Appl. Microbiol.">
        <title>Abditibacterium utsteinense sp. nov., the first cultivated member of candidate phylum FBP, isolated from ice-free Antarctic soil samples.</title>
        <authorList>
            <person name="Tahon G."/>
            <person name="Tytgat B."/>
            <person name="Lebbe L."/>
            <person name="Carlier A."/>
            <person name="Willems A."/>
        </authorList>
    </citation>
    <scope>NUCLEOTIDE SEQUENCE [LARGE SCALE GENOMIC DNA]</scope>
    <source>
        <strain evidence="2 3">LMG 29911</strain>
    </source>
</reference>
<comment type="caution">
    <text evidence="2">The sequence shown here is derived from an EMBL/GenBank/DDBJ whole genome shotgun (WGS) entry which is preliminary data.</text>
</comment>
<keyword evidence="3" id="KW-1185">Reference proteome</keyword>
<dbReference type="RefSeq" id="WP_105483938.1">
    <property type="nucleotide sequence ID" value="NZ_NIGF01000009.1"/>
</dbReference>
<accession>A0A2S8SSJ9</accession>
<name>A0A2S8SSJ9_9BACT</name>
<evidence type="ECO:0000256" key="1">
    <source>
        <dbReference type="SAM" id="Phobius"/>
    </source>
</evidence>
<gene>
    <name evidence="2" type="ORF">B1R32_109120</name>
</gene>
<dbReference type="AlphaFoldDB" id="A0A2S8SSJ9"/>
<dbReference type="InParanoid" id="A0A2S8SSJ9"/>
<keyword evidence="1" id="KW-1133">Transmembrane helix</keyword>
<feature type="transmembrane region" description="Helical" evidence="1">
    <location>
        <begin position="58"/>
        <end position="79"/>
    </location>
</feature>
<protein>
    <submittedName>
        <fullName evidence="2">Uncharacterized protein</fullName>
    </submittedName>
</protein>
<evidence type="ECO:0000313" key="2">
    <source>
        <dbReference type="EMBL" id="PQV63780.1"/>
    </source>
</evidence>
<dbReference type="OrthoDB" id="289782at2"/>
<sequence>MKPPISAPFGSPSTEEQNQQIFRVDFGRSFAGYFLIYFLILTPILLPVMAPIRGNNELFIFCGIIVFAALVSTTVGLFFPVKISPNGLRGSNFWGVKREVEWRKIKRARFSWFIFSYAILSTSQKRNFIWLPLCLSDPKGFTRAIENLAPADNPLRLFLEKRGSK</sequence>
<dbReference type="EMBL" id="NIGF01000009">
    <property type="protein sequence ID" value="PQV63780.1"/>
    <property type="molecule type" value="Genomic_DNA"/>
</dbReference>
<feature type="transmembrane region" description="Helical" evidence="1">
    <location>
        <begin position="30"/>
        <end position="52"/>
    </location>
</feature>
<proteinExistence type="predicted"/>
<organism evidence="2 3">
    <name type="scientific">Abditibacterium utsteinense</name>
    <dbReference type="NCBI Taxonomy" id="1960156"/>
    <lineage>
        <taxon>Bacteria</taxon>
        <taxon>Pseudomonadati</taxon>
        <taxon>Abditibacteriota</taxon>
        <taxon>Abditibacteriia</taxon>
        <taxon>Abditibacteriales</taxon>
        <taxon>Abditibacteriaceae</taxon>
        <taxon>Abditibacterium</taxon>
    </lineage>
</organism>